<sequence>MSRLVNHTLIIPFSSSPLSESDVSSSFEAIGGEWNQTAARDSELCDNVLGLGAACGTTRYTSNATYESSASVLLEFSGSAISIQGAYDCTNSGDSETSDGDSEPALGGCRNPRILVVMDQFSGSAGYSIEGPDDKRRSIGWFSAEYAGLPTGSHTLYVQVSNTIFAEGQNISDSGVEQQGVVALHYASVHLDPLSFINASVGSPTLAVRWDDTSAVDYAGAGRKEMITPVSGGSWAFGPPGVMETANIGDSVIVTFFAFGSKSSTDYTTLSASIDGGEPQIASTSTAYSVRTVNLTLMEISPEPPDDYRFTFRGFLYTPSFDTLEAGEKLHEEWERLMPAIDPTSSLPFPSDEPAAQDLSSDTSSVNVRAIGGGVVRSVAASILVCAAIFWHRRRVRARRTAIPFTDAHATVAGAPFRKEPYFDNSPYPITIRRPSQQAAPAFANRIDTINGHTDGVTTEDLDSPPSSRTTEDSVLNEPHGAAPAGYTEAMQDLLARVESMERPPPYYGNTDNGSIRPL</sequence>
<evidence type="ECO:0000256" key="1">
    <source>
        <dbReference type="SAM" id="MobiDB-lite"/>
    </source>
</evidence>
<name>A0A5C3QPU6_9AGAR</name>
<evidence type="ECO:0000313" key="2">
    <source>
        <dbReference type="EMBL" id="TFL02840.1"/>
    </source>
</evidence>
<dbReference type="AlphaFoldDB" id="A0A5C3QPU6"/>
<accession>A0A5C3QPU6</accession>
<feature type="region of interest" description="Disordered" evidence="1">
    <location>
        <begin position="342"/>
        <end position="363"/>
    </location>
</feature>
<dbReference type="Proteomes" id="UP000305067">
    <property type="component" value="Unassembled WGS sequence"/>
</dbReference>
<gene>
    <name evidence="2" type="ORF">BDV98DRAFT_591666</name>
</gene>
<dbReference type="EMBL" id="ML178821">
    <property type="protein sequence ID" value="TFL02840.1"/>
    <property type="molecule type" value="Genomic_DNA"/>
</dbReference>
<organism evidence="2 3">
    <name type="scientific">Pterulicium gracile</name>
    <dbReference type="NCBI Taxonomy" id="1884261"/>
    <lineage>
        <taxon>Eukaryota</taxon>
        <taxon>Fungi</taxon>
        <taxon>Dikarya</taxon>
        <taxon>Basidiomycota</taxon>
        <taxon>Agaricomycotina</taxon>
        <taxon>Agaricomycetes</taxon>
        <taxon>Agaricomycetidae</taxon>
        <taxon>Agaricales</taxon>
        <taxon>Pleurotineae</taxon>
        <taxon>Pterulaceae</taxon>
        <taxon>Pterulicium</taxon>
    </lineage>
</organism>
<feature type="region of interest" description="Disordered" evidence="1">
    <location>
        <begin position="450"/>
        <end position="485"/>
    </location>
</feature>
<keyword evidence="3" id="KW-1185">Reference proteome</keyword>
<reference evidence="2 3" key="1">
    <citation type="journal article" date="2019" name="Nat. Ecol. Evol.">
        <title>Megaphylogeny resolves global patterns of mushroom evolution.</title>
        <authorList>
            <person name="Varga T."/>
            <person name="Krizsan K."/>
            <person name="Foldi C."/>
            <person name="Dima B."/>
            <person name="Sanchez-Garcia M."/>
            <person name="Sanchez-Ramirez S."/>
            <person name="Szollosi G.J."/>
            <person name="Szarkandi J.G."/>
            <person name="Papp V."/>
            <person name="Albert L."/>
            <person name="Andreopoulos W."/>
            <person name="Angelini C."/>
            <person name="Antonin V."/>
            <person name="Barry K.W."/>
            <person name="Bougher N.L."/>
            <person name="Buchanan P."/>
            <person name="Buyck B."/>
            <person name="Bense V."/>
            <person name="Catcheside P."/>
            <person name="Chovatia M."/>
            <person name="Cooper J."/>
            <person name="Damon W."/>
            <person name="Desjardin D."/>
            <person name="Finy P."/>
            <person name="Geml J."/>
            <person name="Haridas S."/>
            <person name="Hughes K."/>
            <person name="Justo A."/>
            <person name="Karasinski D."/>
            <person name="Kautmanova I."/>
            <person name="Kiss B."/>
            <person name="Kocsube S."/>
            <person name="Kotiranta H."/>
            <person name="LaButti K.M."/>
            <person name="Lechner B.E."/>
            <person name="Liimatainen K."/>
            <person name="Lipzen A."/>
            <person name="Lukacs Z."/>
            <person name="Mihaltcheva S."/>
            <person name="Morgado L.N."/>
            <person name="Niskanen T."/>
            <person name="Noordeloos M.E."/>
            <person name="Ohm R.A."/>
            <person name="Ortiz-Santana B."/>
            <person name="Ovrebo C."/>
            <person name="Racz N."/>
            <person name="Riley R."/>
            <person name="Savchenko A."/>
            <person name="Shiryaev A."/>
            <person name="Soop K."/>
            <person name="Spirin V."/>
            <person name="Szebenyi C."/>
            <person name="Tomsovsky M."/>
            <person name="Tulloss R.E."/>
            <person name="Uehling J."/>
            <person name="Grigoriev I.V."/>
            <person name="Vagvolgyi C."/>
            <person name="Papp T."/>
            <person name="Martin F.M."/>
            <person name="Miettinen O."/>
            <person name="Hibbett D.S."/>
            <person name="Nagy L.G."/>
        </authorList>
    </citation>
    <scope>NUCLEOTIDE SEQUENCE [LARGE SCALE GENOMIC DNA]</scope>
    <source>
        <strain evidence="2 3">CBS 309.79</strain>
    </source>
</reference>
<evidence type="ECO:0000313" key="3">
    <source>
        <dbReference type="Proteomes" id="UP000305067"/>
    </source>
</evidence>
<protein>
    <submittedName>
        <fullName evidence="2">Uncharacterized protein</fullName>
    </submittedName>
</protein>
<proteinExistence type="predicted"/>